<feature type="compositionally biased region" description="Basic residues" evidence="1">
    <location>
        <begin position="17"/>
        <end position="29"/>
    </location>
</feature>
<dbReference type="EMBL" id="SNRW01004112">
    <property type="protein sequence ID" value="KAA6388116.1"/>
    <property type="molecule type" value="Genomic_DNA"/>
</dbReference>
<reference evidence="2 3" key="1">
    <citation type="submission" date="2019-03" db="EMBL/GenBank/DDBJ databases">
        <title>Single cell metagenomics reveals metabolic interactions within the superorganism composed of flagellate Streblomastix strix and complex community of Bacteroidetes bacteria on its surface.</title>
        <authorList>
            <person name="Treitli S.C."/>
            <person name="Kolisko M."/>
            <person name="Husnik F."/>
            <person name="Keeling P."/>
            <person name="Hampl V."/>
        </authorList>
    </citation>
    <scope>NUCLEOTIDE SEQUENCE [LARGE SCALE GENOMIC DNA]</scope>
    <source>
        <strain evidence="2">ST1C</strain>
    </source>
</reference>
<comment type="caution">
    <text evidence="2">The sequence shown here is derived from an EMBL/GenBank/DDBJ whole genome shotgun (WGS) entry which is preliminary data.</text>
</comment>
<gene>
    <name evidence="2" type="ORF">EZS28_016353</name>
</gene>
<evidence type="ECO:0000313" key="2">
    <source>
        <dbReference type="EMBL" id="KAA6388116.1"/>
    </source>
</evidence>
<evidence type="ECO:0000313" key="3">
    <source>
        <dbReference type="Proteomes" id="UP000324800"/>
    </source>
</evidence>
<accession>A0A5J4W0R6</accession>
<organism evidence="2 3">
    <name type="scientific">Streblomastix strix</name>
    <dbReference type="NCBI Taxonomy" id="222440"/>
    <lineage>
        <taxon>Eukaryota</taxon>
        <taxon>Metamonada</taxon>
        <taxon>Preaxostyla</taxon>
        <taxon>Oxymonadida</taxon>
        <taxon>Streblomastigidae</taxon>
        <taxon>Streblomastix</taxon>
    </lineage>
</organism>
<sequence>SSPVKGIQVSKLTRQVEKKRKYQKNSSLRKKQEGNKAVAAVGVTVITSKYMKIGQEKQIRQLREAMEMRTDCKMMNVIDRQRKRD</sequence>
<proteinExistence type="predicted"/>
<feature type="non-terminal residue" evidence="2">
    <location>
        <position position="1"/>
    </location>
</feature>
<dbReference type="AlphaFoldDB" id="A0A5J4W0R6"/>
<name>A0A5J4W0R6_9EUKA</name>
<dbReference type="Proteomes" id="UP000324800">
    <property type="component" value="Unassembled WGS sequence"/>
</dbReference>
<evidence type="ECO:0000256" key="1">
    <source>
        <dbReference type="SAM" id="MobiDB-lite"/>
    </source>
</evidence>
<feature type="region of interest" description="Disordered" evidence="1">
    <location>
        <begin position="1"/>
        <end position="34"/>
    </location>
</feature>
<protein>
    <submittedName>
        <fullName evidence="2">Uncharacterized protein</fullName>
    </submittedName>
</protein>